<accession>A0A518CSK7</accession>
<name>A0A518CSK7_9PLAN</name>
<dbReference type="Gene3D" id="3.40.720.10">
    <property type="entry name" value="Alkaline Phosphatase, subunit A"/>
    <property type="match status" value="1"/>
</dbReference>
<dbReference type="InterPro" id="IPR010869">
    <property type="entry name" value="DUF1501"/>
</dbReference>
<dbReference type="OrthoDB" id="127333at2"/>
<evidence type="ECO:0000313" key="1">
    <source>
        <dbReference type="EMBL" id="QDU82212.1"/>
    </source>
</evidence>
<sequence length="493" mass="55011">MELFQDHVLNETRRQFIGRSATGIGTAALASLLNPELFAETDSSSQSSSSQSGLTGVMPGFHHAPKAKRVIYLFMSGAPSQLDMWDYKPDLHKMFDKDLPDSIRQGQRITTMTSGQSRLPIAPSMFKFKQHGNAGTWVSELLPHTASVVDDLALVKTVHTEAINHDPAITYIQTGSQLPGRPSMGAWLSYGLGSMNQDLPEFVVLNSTWSAKRDAQALYNRLWGAGFLPSKHQGVSLRSTGDPVLYLSNPQGVNSQTRRRMLDSLAALNEKKFQEVGDPEINARISQYEMAFRMQSSVPELVDIKDEPAHILDMYGPDVHKPGTFAYNCLLARRMAERNVRFTQVFIRGWDQHGSLPRDIRLQCGDIDQPCAALINDLKQRGMLDDTLVVWGGEFGRTVYSQGALSETNYGRDHHPRCYSMWMAGAGVKSGITYGETDDFSYNVVENPVHIHDLNATILNLLGIDHERLTYRFQGRDFRLTDVEGNLVNGLFS</sequence>
<dbReference type="InterPro" id="IPR017850">
    <property type="entry name" value="Alkaline_phosphatase_core_sf"/>
</dbReference>
<dbReference type="KEGG" id="plon:Pla110_39670"/>
<evidence type="ECO:0008006" key="3">
    <source>
        <dbReference type="Google" id="ProtNLM"/>
    </source>
</evidence>
<protein>
    <recommendedName>
        <fullName evidence="3">Sulfatase</fullName>
    </recommendedName>
</protein>
<evidence type="ECO:0000313" key="2">
    <source>
        <dbReference type="Proteomes" id="UP000317178"/>
    </source>
</evidence>
<dbReference type="Proteomes" id="UP000317178">
    <property type="component" value="Chromosome"/>
</dbReference>
<dbReference type="AlphaFoldDB" id="A0A518CSK7"/>
<dbReference type="PANTHER" id="PTHR43737:SF1">
    <property type="entry name" value="DUF1501 DOMAIN-CONTAINING PROTEIN"/>
    <property type="match status" value="1"/>
</dbReference>
<organism evidence="1 2">
    <name type="scientific">Polystyrenella longa</name>
    <dbReference type="NCBI Taxonomy" id="2528007"/>
    <lineage>
        <taxon>Bacteria</taxon>
        <taxon>Pseudomonadati</taxon>
        <taxon>Planctomycetota</taxon>
        <taxon>Planctomycetia</taxon>
        <taxon>Planctomycetales</taxon>
        <taxon>Planctomycetaceae</taxon>
        <taxon>Polystyrenella</taxon>
    </lineage>
</organism>
<dbReference type="RefSeq" id="WP_144998199.1">
    <property type="nucleotide sequence ID" value="NZ_CP036281.1"/>
</dbReference>
<dbReference type="PANTHER" id="PTHR43737">
    <property type="entry name" value="BLL7424 PROTEIN"/>
    <property type="match status" value="1"/>
</dbReference>
<dbReference type="InterPro" id="IPR006311">
    <property type="entry name" value="TAT_signal"/>
</dbReference>
<dbReference type="EMBL" id="CP036281">
    <property type="protein sequence ID" value="QDU82212.1"/>
    <property type="molecule type" value="Genomic_DNA"/>
</dbReference>
<reference evidence="1 2" key="1">
    <citation type="submission" date="2019-02" db="EMBL/GenBank/DDBJ databases">
        <title>Deep-cultivation of Planctomycetes and their phenomic and genomic characterization uncovers novel biology.</title>
        <authorList>
            <person name="Wiegand S."/>
            <person name="Jogler M."/>
            <person name="Boedeker C."/>
            <person name="Pinto D."/>
            <person name="Vollmers J."/>
            <person name="Rivas-Marin E."/>
            <person name="Kohn T."/>
            <person name="Peeters S.H."/>
            <person name="Heuer A."/>
            <person name="Rast P."/>
            <person name="Oberbeckmann S."/>
            <person name="Bunk B."/>
            <person name="Jeske O."/>
            <person name="Meyerdierks A."/>
            <person name="Storesund J.E."/>
            <person name="Kallscheuer N."/>
            <person name="Luecker S."/>
            <person name="Lage O.M."/>
            <person name="Pohl T."/>
            <person name="Merkel B.J."/>
            <person name="Hornburger P."/>
            <person name="Mueller R.-W."/>
            <person name="Bruemmer F."/>
            <person name="Labrenz M."/>
            <person name="Spormann A.M."/>
            <person name="Op den Camp H."/>
            <person name="Overmann J."/>
            <person name="Amann R."/>
            <person name="Jetten M.S.M."/>
            <person name="Mascher T."/>
            <person name="Medema M.H."/>
            <person name="Devos D.P."/>
            <person name="Kaster A.-K."/>
            <person name="Ovreas L."/>
            <person name="Rohde M."/>
            <person name="Galperin M.Y."/>
            <person name="Jogler C."/>
        </authorList>
    </citation>
    <scope>NUCLEOTIDE SEQUENCE [LARGE SCALE GENOMIC DNA]</scope>
    <source>
        <strain evidence="1 2">Pla110</strain>
    </source>
</reference>
<dbReference type="SUPFAM" id="SSF53649">
    <property type="entry name" value="Alkaline phosphatase-like"/>
    <property type="match status" value="1"/>
</dbReference>
<dbReference type="Pfam" id="PF07394">
    <property type="entry name" value="DUF1501"/>
    <property type="match status" value="1"/>
</dbReference>
<keyword evidence="2" id="KW-1185">Reference proteome</keyword>
<proteinExistence type="predicted"/>
<dbReference type="PROSITE" id="PS51318">
    <property type="entry name" value="TAT"/>
    <property type="match status" value="1"/>
</dbReference>
<gene>
    <name evidence="1" type="ORF">Pla110_39670</name>
</gene>